<feature type="region of interest" description="Disordered" evidence="1">
    <location>
        <begin position="58"/>
        <end position="77"/>
    </location>
</feature>
<evidence type="ECO:0000313" key="3">
    <source>
        <dbReference type="Proteomes" id="UP000299102"/>
    </source>
</evidence>
<keyword evidence="3" id="KW-1185">Reference proteome</keyword>
<accession>A0A4C1WZ39</accession>
<organism evidence="2 3">
    <name type="scientific">Eumeta variegata</name>
    <name type="common">Bagworm moth</name>
    <name type="synonym">Eumeta japonica</name>
    <dbReference type="NCBI Taxonomy" id="151549"/>
    <lineage>
        <taxon>Eukaryota</taxon>
        <taxon>Metazoa</taxon>
        <taxon>Ecdysozoa</taxon>
        <taxon>Arthropoda</taxon>
        <taxon>Hexapoda</taxon>
        <taxon>Insecta</taxon>
        <taxon>Pterygota</taxon>
        <taxon>Neoptera</taxon>
        <taxon>Endopterygota</taxon>
        <taxon>Lepidoptera</taxon>
        <taxon>Glossata</taxon>
        <taxon>Ditrysia</taxon>
        <taxon>Tineoidea</taxon>
        <taxon>Psychidae</taxon>
        <taxon>Oiketicinae</taxon>
        <taxon>Eumeta</taxon>
    </lineage>
</organism>
<evidence type="ECO:0000256" key="1">
    <source>
        <dbReference type="SAM" id="MobiDB-lite"/>
    </source>
</evidence>
<comment type="caution">
    <text evidence="2">The sequence shown here is derived from an EMBL/GenBank/DDBJ whole genome shotgun (WGS) entry which is preliminary data.</text>
</comment>
<dbReference type="AlphaFoldDB" id="A0A4C1WZ39"/>
<evidence type="ECO:0000313" key="2">
    <source>
        <dbReference type="EMBL" id="GBP55359.1"/>
    </source>
</evidence>
<dbReference type="EMBL" id="BGZK01000666">
    <property type="protein sequence ID" value="GBP55359.1"/>
    <property type="molecule type" value="Genomic_DNA"/>
</dbReference>
<protein>
    <submittedName>
        <fullName evidence="2">Uncharacterized protein</fullName>
    </submittedName>
</protein>
<sequence length="214" mass="23472">MLHARLGAAVGFAFPFSITFLADESHAEANSKSAMLPVGLMSDRRDLEVDRSAKSVRSDAKSFHAHRRSGECAPARDLHRRIRADSKNHHTASPTRAISIPAAALAASASVPASAAPRRVAPLSVARAIHTRRRRTARGVAVFTFGRSESLREPERSSSIVCLTTRRRADRRNYPPAILMSRTEITLAIEMKSLLYANVFKRCVLVNFTKDKGG</sequence>
<reference evidence="2 3" key="1">
    <citation type="journal article" date="2019" name="Commun. Biol.">
        <title>The bagworm genome reveals a unique fibroin gene that provides high tensile strength.</title>
        <authorList>
            <person name="Kono N."/>
            <person name="Nakamura H."/>
            <person name="Ohtoshi R."/>
            <person name="Tomita M."/>
            <person name="Numata K."/>
            <person name="Arakawa K."/>
        </authorList>
    </citation>
    <scope>NUCLEOTIDE SEQUENCE [LARGE SCALE GENOMIC DNA]</scope>
</reference>
<proteinExistence type="predicted"/>
<dbReference type="Proteomes" id="UP000299102">
    <property type="component" value="Unassembled WGS sequence"/>
</dbReference>
<gene>
    <name evidence="2" type="ORF">EVAR_31879_1</name>
</gene>
<name>A0A4C1WZ39_EUMVA</name>